<dbReference type="GO" id="GO:0005524">
    <property type="term" value="F:ATP binding"/>
    <property type="evidence" value="ECO:0007669"/>
    <property type="project" value="UniProtKB-UniRule"/>
</dbReference>
<feature type="binding site" evidence="2">
    <location>
        <position position="56"/>
    </location>
    <ligand>
        <name>substrate</name>
    </ligand>
</feature>
<dbReference type="HAMAP" id="MF_02128">
    <property type="entry name" value="TMP_kinase"/>
    <property type="match status" value="1"/>
</dbReference>
<keyword evidence="2" id="KW-0460">Magnesium</keyword>
<dbReference type="CDD" id="cd02194">
    <property type="entry name" value="ThiL"/>
    <property type="match status" value="1"/>
</dbReference>
<keyword evidence="2 5" id="KW-0808">Transferase</keyword>
<gene>
    <name evidence="2 5" type="primary">thiL</name>
    <name evidence="5" type="ORF">FHP25_24690</name>
</gene>
<dbReference type="GO" id="GO:0009229">
    <property type="term" value="P:thiamine diphosphate biosynthetic process"/>
    <property type="evidence" value="ECO:0007669"/>
    <property type="project" value="UniProtKB-UniRule"/>
</dbReference>
<feature type="binding site" evidence="2">
    <location>
        <position position="219"/>
    </location>
    <ligand>
        <name>ATP</name>
        <dbReference type="ChEBI" id="CHEBI:30616"/>
    </ligand>
</feature>
<comment type="caution">
    <text evidence="5">The sequence shown here is derived from an EMBL/GenBank/DDBJ whole genome shotgun (WGS) entry which is preliminary data.</text>
</comment>
<feature type="domain" description="PurM-like N-terminal" evidence="3">
    <location>
        <begin position="30"/>
        <end position="142"/>
    </location>
</feature>
<keyword evidence="2 5" id="KW-0418">Kinase</keyword>
<evidence type="ECO:0000256" key="2">
    <source>
        <dbReference type="HAMAP-Rule" id="MF_02128"/>
    </source>
</evidence>
<feature type="binding site" evidence="2">
    <location>
        <position position="269"/>
    </location>
    <ligand>
        <name>substrate</name>
    </ligand>
</feature>
<feature type="binding site" evidence="2">
    <location>
        <begin position="124"/>
        <end position="125"/>
    </location>
    <ligand>
        <name>ATP</name>
        <dbReference type="ChEBI" id="CHEBI:30616"/>
    </ligand>
</feature>
<keyword evidence="2" id="KW-0547">Nucleotide-binding</keyword>
<feature type="binding site" evidence="2">
    <location>
        <position position="32"/>
    </location>
    <ligand>
        <name>Mg(2+)</name>
        <dbReference type="ChEBI" id="CHEBI:18420"/>
        <label>3</label>
    </ligand>
</feature>
<organism evidence="5 6">
    <name type="scientific">Vineibacter terrae</name>
    <dbReference type="NCBI Taxonomy" id="2586908"/>
    <lineage>
        <taxon>Bacteria</taxon>
        <taxon>Pseudomonadati</taxon>
        <taxon>Pseudomonadota</taxon>
        <taxon>Alphaproteobacteria</taxon>
        <taxon>Hyphomicrobiales</taxon>
        <taxon>Vineibacter</taxon>
    </lineage>
</organism>
<dbReference type="InterPro" id="IPR016188">
    <property type="entry name" value="PurM-like_N"/>
</dbReference>
<feature type="binding site" evidence="2">
    <location>
        <position position="125"/>
    </location>
    <ligand>
        <name>Mg(2+)</name>
        <dbReference type="ChEBI" id="CHEBI:18420"/>
        <label>1</label>
    </ligand>
</feature>
<dbReference type="Gene3D" id="3.90.650.10">
    <property type="entry name" value="PurM-like C-terminal domain"/>
    <property type="match status" value="1"/>
</dbReference>
<dbReference type="SUPFAM" id="SSF55326">
    <property type="entry name" value="PurM N-terminal domain-like"/>
    <property type="match status" value="1"/>
</dbReference>
<dbReference type="PANTHER" id="PTHR30270">
    <property type="entry name" value="THIAMINE-MONOPHOSPHATE KINASE"/>
    <property type="match status" value="1"/>
</dbReference>
<evidence type="ECO:0000259" key="3">
    <source>
        <dbReference type="Pfam" id="PF00586"/>
    </source>
</evidence>
<dbReference type="Proteomes" id="UP000321638">
    <property type="component" value="Unassembled WGS sequence"/>
</dbReference>
<comment type="miscellaneous">
    <text evidence="2">Reaction mechanism of ThiL seems to utilize a direct, inline transfer of the gamma-phosphate of ATP to TMP rather than a phosphorylated enzyme intermediate.</text>
</comment>
<comment type="catalytic activity">
    <reaction evidence="2">
        <text>thiamine phosphate + ATP = thiamine diphosphate + ADP</text>
        <dbReference type="Rhea" id="RHEA:15913"/>
        <dbReference type="ChEBI" id="CHEBI:30616"/>
        <dbReference type="ChEBI" id="CHEBI:37575"/>
        <dbReference type="ChEBI" id="CHEBI:58937"/>
        <dbReference type="ChEBI" id="CHEBI:456216"/>
        <dbReference type="EC" id="2.7.4.16"/>
    </reaction>
</comment>
<name>A0A5C8PFB3_9HYPH</name>
<dbReference type="InterPro" id="IPR036676">
    <property type="entry name" value="PurM-like_C_sf"/>
</dbReference>
<keyword evidence="2" id="KW-0067">ATP-binding</keyword>
<feature type="domain" description="PurM-like C-terminal" evidence="4">
    <location>
        <begin position="155"/>
        <end position="308"/>
    </location>
</feature>
<comment type="caution">
    <text evidence="2">Lacks conserved residue(s) required for the propagation of feature annotation.</text>
</comment>
<feature type="binding site" evidence="2">
    <location>
        <position position="77"/>
    </location>
    <ligand>
        <name>Mg(2+)</name>
        <dbReference type="ChEBI" id="CHEBI:18420"/>
        <label>4</label>
    </ligand>
</feature>
<dbReference type="InterPro" id="IPR010918">
    <property type="entry name" value="PurM-like_C_dom"/>
</dbReference>
<dbReference type="GO" id="GO:0009228">
    <property type="term" value="P:thiamine biosynthetic process"/>
    <property type="evidence" value="ECO:0007669"/>
    <property type="project" value="UniProtKB-KW"/>
</dbReference>
<keyword evidence="1 2" id="KW-0784">Thiamine biosynthesis</keyword>
<keyword evidence="6" id="KW-1185">Reference proteome</keyword>
<reference evidence="5 6" key="1">
    <citation type="submission" date="2019-06" db="EMBL/GenBank/DDBJ databases">
        <title>New taxonomy in bacterial strain CC-CFT640, isolated from vineyard.</title>
        <authorList>
            <person name="Lin S.-Y."/>
            <person name="Tsai C.-F."/>
            <person name="Young C.-C."/>
        </authorList>
    </citation>
    <scope>NUCLEOTIDE SEQUENCE [LARGE SCALE GENOMIC DNA]</scope>
    <source>
        <strain evidence="5 6">CC-CFT640</strain>
    </source>
</reference>
<dbReference type="Pfam" id="PF00586">
    <property type="entry name" value="AIRS"/>
    <property type="match status" value="1"/>
</dbReference>
<feature type="binding site" evidence="2">
    <location>
        <position position="49"/>
    </location>
    <ligand>
        <name>Mg(2+)</name>
        <dbReference type="ChEBI" id="CHEBI:18420"/>
        <label>2</label>
    </ligand>
</feature>
<comment type="function">
    <text evidence="2">Catalyzes the ATP-dependent phosphorylation of thiamine-monophosphate (TMP) to form thiamine-pyrophosphate (TPP), the active form of vitamin B1.</text>
</comment>
<keyword evidence="2" id="KW-0479">Metal-binding</keyword>
<dbReference type="SUPFAM" id="SSF56042">
    <property type="entry name" value="PurM C-terminal domain-like"/>
    <property type="match status" value="1"/>
</dbReference>
<feature type="binding site" evidence="2">
    <location>
        <position position="48"/>
    </location>
    <ligand>
        <name>Mg(2+)</name>
        <dbReference type="ChEBI" id="CHEBI:18420"/>
        <label>1</label>
    </ligand>
</feature>
<dbReference type="PANTHER" id="PTHR30270:SF0">
    <property type="entry name" value="THIAMINE-MONOPHOSPHATE KINASE"/>
    <property type="match status" value="1"/>
</dbReference>
<comment type="similarity">
    <text evidence="2">Belongs to the thiamine-monophosphate kinase family.</text>
</comment>
<dbReference type="GO" id="GO:0000287">
    <property type="term" value="F:magnesium ion binding"/>
    <property type="evidence" value="ECO:0007669"/>
    <property type="project" value="UniProtKB-UniRule"/>
</dbReference>
<dbReference type="EC" id="2.7.4.16" evidence="2"/>
<feature type="binding site" evidence="2">
    <location>
        <position position="32"/>
    </location>
    <ligand>
        <name>Mg(2+)</name>
        <dbReference type="ChEBI" id="CHEBI:18420"/>
        <label>4</label>
    </ligand>
</feature>
<dbReference type="UniPathway" id="UPA00060">
    <property type="reaction ID" value="UER00142"/>
</dbReference>
<dbReference type="RefSeq" id="WP_147849657.1">
    <property type="nucleotide sequence ID" value="NZ_VDUZ01000032.1"/>
</dbReference>
<evidence type="ECO:0000259" key="4">
    <source>
        <dbReference type="Pfam" id="PF02769"/>
    </source>
</evidence>
<accession>A0A5C8PFB3</accession>
<dbReference type="Gene3D" id="3.30.1330.10">
    <property type="entry name" value="PurM-like, N-terminal domain"/>
    <property type="match status" value="1"/>
</dbReference>
<feature type="binding site" evidence="2">
    <location>
        <position position="217"/>
    </location>
    <ligand>
        <name>Mg(2+)</name>
        <dbReference type="ChEBI" id="CHEBI:18420"/>
        <label>3</label>
    </ligand>
</feature>
<dbReference type="InterPro" id="IPR036921">
    <property type="entry name" value="PurM-like_N_sf"/>
</dbReference>
<evidence type="ECO:0000256" key="1">
    <source>
        <dbReference type="ARBA" id="ARBA00022977"/>
    </source>
</evidence>
<dbReference type="InterPro" id="IPR006283">
    <property type="entry name" value="ThiL-like"/>
</dbReference>
<feature type="binding site" evidence="2">
    <location>
        <position position="77"/>
    </location>
    <ligand>
        <name>Mg(2+)</name>
        <dbReference type="ChEBI" id="CHEBI:18420"/>
        <label>2</label>
    </ligand>
</feature>
<dbReference type="PIRSF" id="PIRSF005303">
    <property type="entry name" value="Thiam_monoph_kin"/>
    <property type="match status" value="1"/>
</dbReference>
<sequence>MAATRLGEFELIATLLRPLAAGFPGAFALGDDTARLAPPPGEELVVKTDALVCGVHFLAAHDPGLVARKALRVNLSDLAAAGARPLAYQLALVLPDAIDDAWLTAFCAGLADDQKTYGIALCGGDTTSTPGPLTIVITAFGTAPAGATPGRGGARPGDGVFVSGTIGDGALGLLANTGRLPAAGAAERAFLDDRYLLPQPRLDLGQRLRGVASACMDVSDGLVGDLGHICSRSGVRAVIDADAVPLSAAARAVLARRPDLLETVLTGGDDYELLFTAPAARAAAITEAAGLAGVPVAAIGRIEAGSSGVAVERGGRPLALSRASYRHR</sequence>
<dbReference type="NCBIfam" id="TIGR01379">
    <property type="entry name" value="thiL"/>
    <property type="match status" value="1"/>
</dbReference>
<comment type="pathway">
    <text evidence="2">Cofactor biosynthesis; thiamine diphosphate biosynthesis; thiamine diphosphate from thiamine phosphate: step 1/1.</text>
</comment>
<feature type="binding site" evidence="2">
    <location>
        <position position="77"/>
    </location>
    <ligand>
        <name>Mg(2+)</name>
        <dbReference type="ChEBI" id="CHEBI:18420"/>
        <label>3</label>
    </ligand>
</feature>
<feature type="binding site" evidence="2">
    <location>
        <position position="49"/>
    </location>
    <ligand>
        <name>Mg(2+)</name>
        <dbReference type="ChEBI" id="CHEBI:18420"/>
        <label>1</label>
    </ligand>
</feature>
<evidence type="ECO:0000313" key="5">
    <source>
        <dbReference type="EMBL" id="TXL72498.1"/>
    </source>
</evidence>
<dbReference type="GO" id="GO:0009030">
    <property type="term" value="F:thiamine-phosphate kinase activity"/>
    <property type="evidence" value="ECO:0007669"/>
    <property type="project" value="UniProtKB-UniRule"/>
</dbReference>
<dbReference type="EMBL" id="VDUZ01000032">
    <property type="protein sequence ID" value="TXL72498.1"/>
    <property type="molecule type" value="Genomic_DNA"/>
</dbReference>
<dbReference type="OrthoDB" id="9802811at2"/>
<evidence type="ECO:0000313" key="6">
    <source>
        <dbReference type="Proteomes" id="UP000321638"/>
    </source>
</evidence>
<feature type="binding site" evidence="2">
    <location>
        <position position="325"/>
    </location>
    <ligand>
        <name>substrate</name>
    </ligand>
</feature>
<dbReference type="Pfam" id="PF02769">
    <property type="entry name" value="AIRS_C"/>
    <property type="match status" value="1"/>
</dbReference>
<feature type="binding site" evidence="2">
    <location>
        <position position="151"/>
    </location>
    <ligand>
        <name>ATP</name>
        <dbReference type="ChEBI" id="CHEBI:30616"/>
    </ligand>
</feature>
<proteinExistence type="inferred from homology"/>
<protein>
    <recommendedName>
        <fullName evidence="2">Thiamine-monophosphate kinase</fullName>
        <shortName evidence="2">TMP kinase</shortName>
        <shortName evidence="2">Thiamine-phosphate kinase</shortName>
        <ecNumber evidence="2">2.7.4.16</ecNumber>
    </recommendedName>
</protein>
<feature type="binding site" evidence="2">
    <location>
        <position position="220"/>
    </location>
    <ligand>
        <name>Mg(2+)</name>
        <dbReference type="ChEBI" id="CHEBI:18420"/>
        <label>5</label>
    </ligand>
</feature>
<dbReference type="AlphaFoldDB" id="A0A5C8PFB3"/>